<keyword evidence="4" id="KW-0812">Transmembrane</keyword>
<accession>A0A6C0E8I3</accession>
<dbReference type="PANTHER" id="PTHR23041">
    <property type="entry name" value="RING FINGER DOMAIN-CONTAINING"/>
    <property type="match status" value="1"/>
</dbReference>
<dbReference type="InterPro" id="IPR047134">
    <property type="entry name" value="RNF4"/>
</dbReference>
<dbReference type="AlphaFoldDB" id="A0A6C0E8I3"/>
<dbReference type="InterPro" id="IPR013083">
    <property type="entry name" value="Znf_RING/FYVE/PHD"/>
</dbReference>
<dbReference type="InterPro" id="IPR001841">
    <property type="entry name" value="Znf_RING"/>
</dbReference>
<keyword evidence="2" id="KW-0863">Zinc-finger</keyword>
<keyword evidence="4" id="KW-1133">Transmembrane helix</keyword>
<evidence type="ECO:0000256" key="3">
    <source>
        <dbReference type="ARBA" id="ARBA00022833"/>
    </source>
</evidence>
<proteinExistence type="predicted"/>
<dbReference type="EMBL" id="MN739766">
    <property type="protein sequence ID" value="QHT25404.1"/>
    <property type="molecule type" value="Genomic_DNA"/>
</dbReference>
<dbReference type="PROSITE" id="PS00518">
    <property type="entry name" value="ZF_RING_1"/>
    <property type="match status" value="1"/>
</dbReference>
<dbReference type="InterPro" id="IPR017907">
    <property type="entry name" value="Znf_RING_CS"/>
</dbReference>
<dbReference type="Pfam" id="PF13639">
    <property type="entry name" value="zf-RING_2"/>
    <property type="match status" value="1"/>
</dbReference>
<keyword evidence="1" id="KW-0479">Metal-binding</keyword>
<dbReference type="PROSITE" id="PS50089">
    <property type="entry name" value="ZF_RING_2"/>
    <property type="match status" value="1"/>
</dbReference>
<protein>
    <recommendedName>
        <fullName evidence="5">RING-type domain-containing protein</fullName>
    </recommendedName>
</protein>
<evidence type="ECO:0000259" key="5">
    <source>
        <dbReference type="PROSITE" id="PS50089"/>
    </source>
</evidence>
<reference evidence="6" key="1">
    <citation type="journal article" date="2020" name="Nature">
        <title>Giant virus diversity and host interactions through global metagenomics.</title>
        <authorList>
            <person name="Schulz F."/>
            <person name="Roux S."/>
            <person name="Paez-Espino D."/>
            <person name="Jungbluth S."/>
            <person name="Walsh D.A."/>
            <person name="Denef V.J."/>
            <person name="McMahon K.D."/>
            <person name="Konstantinidis K.T."/>
            <person name="Eloe-Fadrosh E.A."/>
            <person name="Kyrpides N.C."/>
            <person name="Woyke T."/>
        </authorList>
    </citation>
    <scope>NUCLEOTIDE SEQUENCE</scope>
    <source>
        <strain evidence="6">GVMAG-M-3300023179-152</strain>
    </source>
</reference>
<keyword evidence="3" id="KW-0862">Zinc</keyword>
<sequence>MYYIMDVMDMTGGPIYCVCCSYNKPYNIQYILKTNYPSQNKNETIECPICLEDRPYIEIITTNCGHNYCIKCIKEYFVSKKKPYNCAYCRTKIENISIVSKYYYMEFKIYDILCDNNYIDSNFTVRVRYALLMSIFIMIIGLGVFRVS</sequence>
<dbReference type="SMART" id="SM00184">
    <property type="entry name" value="RING"/>
    <property type="match status" value="1"/>
</dbReference>
<dbReference type="Gene3D" id="3.30.40.10">
    <property type="entry name" value="Zinc/RING finger domain, C3HC4 (zinc finger)"/>
    <property type="match status" value="1"/>
</dbReference>
<name>A0A6C0E8I3_9ZZZZ</name>
<evidence type="ECO:0000256" key="1">
    <source>
        <dbReference type="ARBA" id="ARBA00022723"/>
    </source>
</evidence>
<evidence type="ECO:0000256" key="2">
    <source>
        <dbReference type="ARBA" id="ARBA00022771"/>
    </source>
</evidence>
<feature type="transmembrane region" description="Helical" evidence="4">
    <location>
        <begin position="129"/>
        <end position="147"/>
    </location>
</feature>
<evidence type="ECO:0000313" key="6">
    <source>
        <dbReference type="EMBL" id="QHT25404.1"/>
    </source>
</evidence>
<dbReference type="PANTHER" id="PTHR23041:SF78">
    <property type="entry name" value="E3 UBIQUITIN-PROTEIN LIGASE RNF4"/>
    <property type="match status" value="1"/>
</dbReference>
<evidence type="ECO:0000256" key="4">
    <source>
        <dbReference type="SAM" id="Phobius"/>
    </source>
</evidence>
<dbReference type="GO" id="GO:0008270">
    <property type="term" value="F:zinc ion binding"/>
    <property type="evidence" value="ECO:0007669"/>
    <property type="project" value="UniProtKB-KW"/>
</dbReference>
<organism evidence="6">
    <name type="scientific">viral metagenome</name>
    <dbReference type="NCBI Taxonomy" id="1070528"/>
    <lineage>
        <taxon>unclassified sequences</taxon>
        <taxon>metagenomes</taxon>
        <taxon>organismal metagenomes</taxon>
    </lineage>
</organism>
<dbReference type="SUPFAM" id="SSF57850">
    <property type="entry name" value="RING/U-box"/>
    <property type="match status" value="1"/>
</dbReference>
<keyword evidence="4" id="KW-0472">Membrane</keyword>
<feature type="domain" description="RING-type" evidence="5">
    <location>
        <begin position="47"/>
        <end position="90"/>
    </location>
</feature>